<protein>
    <submittedName>
        <fullName evidence="3">Sialate O-acetylesterase</fullName>
    </submittedName>
</protein>
<sequence>MLNLIIAARNGILRPSKTVFMRTLKFCALLVFLAGSALANVRLPRIFSNNMVLQRNHAITVWGWAETKEKVTVQLNHQTKTVTAGKDGQWKVILANEAAGGPYDLTVKGKNSIITLNNVLVGDVWICSGQSNMEWIVRNTNNAAAEIAQADFPQIRHFKVPLTIGTTPSDDLTGGEWNLCDPAHVGDFTAVGYFFARDLYKELNIPIGLINTSWGGTHSETWTSRSAFEGSDEFRSMIQSMPHLNLDSVANAKAIATKARIEKLQGDLDVSTAVLITWKDVNFDDASWLTMNLPTMWETQPLGDVDGYVWFRKTITLKADQAGKAATLSLGAIDDADQTYVNGLLVGSTNSYSAKRVYNIAPNILREGKNVIAIRVQDTGGGGGVNGNPEDMHLSLSNAAFPLTGPWSYRVESLMKGAGVGPNSYPTLLYNAMIHPLLQYAITGAIWYQGESNAGRSYQYRKAFPLMITDWRKHWGQGDFPFYFVQLASYDADHGNSQKGSGWAELREAQTLTLSLPRTGMAVTTDIGESHDIHPRNKQDVGKRLAAIALHDTYGKNIVYTGPVCKTVLLGTGKVELVFNSMGSGLMVKDRYGYVKGFEVAGEDHVFHYAKAYIEGDHVVVSSDDVRAPVAVRYGWADDAGDDNLYNKEGFPAGPFRTDTWKGVTEEAKFDFER</sequence>
<feature type="domain" description="Sialate O-acetylesterase" evidence="2">
    <location>
        <begin position="429"/>
        <end position="548"/>
    </location>
</feature>
<organism evidence="3 4">
    <name type="scientific">Chryseolinea serpens</name>
    <dbReference type="NCBI Taxonomy" id="947013"/>
    <lineage>
        <taxon>Bacteria</taxon>
        <taxon>Pseudomonadati</taxon>
        <taxon>Bacteroidota</taxon>
        <taxon>Cytophagia</taxon>
        <taxon>Cytophagales</taxon>
        <taxon>Fulvivirgaceae</taxon>
        <taxon>Chryseolinea</taxon>
    </lineage>
</organism>
<keyword evidence="1" id="KW-0378">Hydrolase</keyword>
<dbReference type="PANTHER" id="PTHR22901">
    <property type="entry name" value="SIALATE O-ACETYLESTERASE"/>
    <property type="match status" value="1"/>
</dbReference>
<dbReference type="GO" id="GO:0004553">
    <property type="term" value="F:hydrolase activity, hydrolyzing O-glycosyl compounds"/>
    <property type="evidence" value="ECO:0007669"/>
    <property type="project" value="InterPro"/>
</dbReference>
<dbReference type="InterPro" id="IPR036514">
    <property type="entry name" value="SGNH_hydro_sf"/>
</dbReference>
<accession>A0A1M5RJV0</accession>
<dbReference type="Pfam" id="PF03629">
    <property type="entry name" value="SASA"/>
    <property type="match status" value="2"/>
</dbReference>
<dbReference type="Gene3D" id="2.60.120.260">
    <property type="entry name" value="Galactose-binding domain-like"/>
    <property type="match status" value="1"/>
</dbReference>
<reference evidence="3 4" key="1">
    <citation type="submission" date="2016-11" db="EMBL/GenBank/DDBJ databases">
        <authorList>
            <person name="Jaros S."/>
            <person name="Januszkiewicz K."/>
            <person name="Wedrychowicz H."/>
        </authorList>
    </citation>
    <scope>NUCLEOTIDE SEQUENCE [LARGE SCALE GENOMIC DNA]</scope>
    <source>
        <strain evidence="3 4">DSM 24574</strain>
    </source>
</reference>
<dbReference type="EMBL" id="FQWQ01000002">
    <property type="protein sequence ID" value="SHH26642.1"/>
    <property type="molecule type" value="Genomic_DNA"/>
</dbReference>
<evidence type="ECO:0000313" key="4">
    <source>
        <dbReference type="Proteomes" id="UP000184212"/>
    </source>
</evidence>
<dbReference type="STRING" id="947013.SAMN04488109_3441"/>
<dbReference type="Gene3D" id="2.60.40.10">
    <property type="entry name" value="Immunoglobulins"/>
    <property type="match status" value="1"/>
</dbReference>
<dbReference type="Proteomes" id="UP000184212">
    <property type="component" value="Unassembled WGS sequence"/>
</dbReference>
<dbReference type="Gene3D" id="3.40.50.1110">
    <property type="entry name" value="SGNH hydrolase"/>
    <property type="match status" value="2"/>
</dbReference>
<dbReference type="PANTHER" id="PTHR22901:SF0">
    <property type="entry name" value="SIALATE O-ACETYLESTERASE"/>
    <property type="match status" value="1"/>
</dbReference>
<dbReference type="GO" id="GO:0005975">
    <property type="term" value="P:carbohydrate metabolic process"/>
    <property type="evidence" value="ECO:0007669"/>
    <property type="project" value="InterPro"/>
</dbReference>
<dbReference type="InterPro" id="IPR008979">
    <property type="entry name" value="Galactose-bd-like_sf"/>
</dbReference>
<dbReference type="GO" id="GO:0001681">
    <property type="term" value="F:sialate O-acetylesterase activity"/>
    <property type="evidence" value="ECO:0007669"/>
    <property type="project" value="InterPro"/>
</dbReference>
<feature type="domain" description="Sialate O-acetylesterase" evidence="2">
    <location>
        <begin position="122"/>
        <end position="241"/>
    </location>
</feature>
<gene>
    <name evidence="3" type="ORF">SAMN04488109_3441</name>
</gene>
<dbReference type="SUPFAM" id="SSF52266">
    <property type="entry name" value="SGNH hydrolase"/>
    <property type="match status" value="1"/>
</dbReference>
<dbReference type="InterPro" id="IPR013783">
    <property type="entry name" value="Ig-like_fold"/>
</dbReference>
<evidence type="ECO:0000313" key="3">
    <source>
        <dbReference type="EMBL" id="SHH26642.1"/>
    </source>
</evidence>
<name>A0A1M5RJV0_9BACT</name>
<dbReference type="SUPFAM" id="SSF49785">
    <property type="entry name" value="Galactose-binding domain-like"/>
    <property type="match status" value="1"/>
</dbReference>
<dbReference type="AlphaFoldDB" id="A0A1M5RJV0"/>
<keyword evidence="4" id="KW-1185">Reference proteome</keyword>
<evidence type="ECO:0000259" key="2">
    <source>
        <dbReference type="Pfam" id="PF03629"/>
    </source>
</evidence>
<evidence type="ECO:0000256" key="1">
    <source>
        <dbReference type="ARBA" id="ARBA00022801"/>
    </source>
</evidence>
<dbReference type="InterPro" id="IPR039329">
    <property type="entry name" value="SIAE"/>
</dbReference>
<proteinExistence type="predicted"/>
<dbReference type="InterPro" id="IPR005181">
    <property type="entry name" value="SASA"/>
</dbReference>